<dbReference type="RefSeq" id="WP_236976761.1">
    <property type="nucleotide sequence ID" value="NZ_BRXE01000038.1"/>
</dbReference>
<sequence>MPGVPQSALRNVGPQLRFWRDGRGPTELFDHTCTGDRPELSGAETDWSRSVALGDSQIPDGGIVELVRDKTVTMAVVTAPGGVPVQLIGPAI</sequence>
<name>A0A9P3Q7D3_9MYCO</name>
<evidence type="ECO:0000313" key="1">
    <source>
        <dbReference type="EMBL" id="GLB84007.1"/>
    </source>
</evidence>
<evidence type="ECO:0000313" key="3">
    <source>
        <dbReference type="Proteomes" id="UP001064782"/>
    </source>
</evidence>
<dbReference type="GeneID" id="83631640"/>
<dbReference type="EMBL" id="BRXE01000038">
    <property type="protein sequence ID" value="GLB84007.1"/>
    <property type="molecule type" value="Genomic_DNA"/>
</dbReference>
<dbReference type="Proteomes" id="UP001064782">
    <property type="component" value="Unassembled WGS sequence"/>
</dbReference>
<protein>
    <submittedName>
        <fullName evidence="2">Uncharacterized protein</fullName>
    </submittedName>
</protein>
<accession>A0A9P3Q7D3</accession>
<organism evidence="2 3">
    <name type="scientific">Mycobacterium kiyosense</name>
    <dbReference type="NCBI Taxonomy" id="2871094"/>
    <lineage>
        <taxon>Bacteria</taxon>
        <taxon>Bacillati</taxon>
        <taxon>Actinomycetota</taxon>
        <taxon>Actinomycetes</taxon>
        <taxon>Mycobacteriales</taxon>
        <taxon>Mycobacteriaceae</taxon>
        <taxon>Mycobacterium</taxon>
    </lineage>
</organism>
<dbReference type="AlphaFoldDB" id="A0A9P3Q7D3"/>
<dbReference type="Proteomes" id="UP001165663">
    <property type="component" value="Unassembled WGS sequence"/>
</dbReference>
<proteinExistence type="predicted"/>
<evidence type="ECO:0000313" key="2">
    <source>
        <dbReference type="EMBL" id="GLD32436.1"/>
    </source>
</evidence>
<keyword evidence="3" id="KW-1185">Reference proteome</keyword>
<gene>
    <name evidence="2" type="ORF">Mkiyose1413_43190</name>
    <name evidence="1" type="ORF">SRL2020028_32630</name>
</gene>
<comment type="caution">
    <text evidence="2">The sequence shown here is derived from an EMBL/GenBank/DDBJ whole genome shotgun (WGS) entry which is preliminary data.</text>
</comment>
<reference evidence="2" key="1">
    <citation type="submission" date="2022-08" db="EMBL/GenBank/DDBJ databases">
        <title>Mycobacterium kiyosense sp. nov., scotochromogenic slow-glowing species isolated from respiratory specimens.</title>
        <authorList>
            <person name="Fukano H."/>
            <person name="Kazumi Y."/>
            <person name="Sakagami N."/>
            <person name="Ato M."/>
            <person name="Mitarai S."/>
            <person name="Hoshino Y."/>
        </authorList>
    </citation>
    <scope>NUCLEOTIDE SEQUENCE</scope>
    <source>
        <strain evidence="2">1413</strain>
        <strain evidence="1">SRL2020-028</strain>
    </source>
</reference>
<dbReference type="EMBL" id="BRZI01000044">
    <property type="protein sequence ID" value="GLD32436.1"/>
    <property type="molecule type" value="Genomic_DNA"/>
</dbReference>